<gene>
    <name evidence="2" type="ORF">PQR08_33470</name>
</gene>
<feature type="chain" id="PRO_5046167290" evidence="1">
    <location>
        <begin position="28"/>
        <end position="140"/>
    </location>
</feature>
<dbReference type="PROSITE" id="PS51257">
    <property type="entry name" value="PROKAR_LIPOPROTEIN"/>
    <property type="match status" value="1"/>
</dbReference>
<feature type="signal peptide" evidence="1">
    <location>
        <begin position="1"/>
        <end position="27"/>
    </location>
</feature>
<evidence type="ECO:0000313" key="2">
    <source>
        <dbReference type="EMBL" id="MFM0522335.1"/>
    </source>
</evidence>
<dbReference type="InterPro" id="IPR021957">
    <property type="entry name" value="DUF3574"/>
</dbReference>
<sequence>MKASRLEYRTIALLMLAPLLSSCTTLIHETCATGEQRVVNDLVYFGTAKPVDFVTPAEFDDFLRTEVTPRFPQGFTTWRASGQWRAADGSMVHEPTWVLSLAHPDDAASDKAIGEIREHYRARFEQESTLRVRHTACASF</sequence>
<evidence type="ECO:0000313" key="3">
    <source>
        <dbReference type="Proteomes" id="UP001629462"/>
    </source>
</evidence>
<dbReference type="RefSeq" id="WP_250484627.1">
    <property type="nucleotide sequence ID" value="NZ_JAQQDB010000050.1"/>
</dbReference>
<keyword evidence="3" id="KW-1185">Reference proteome</keyword>
<dbReference type="Proteomes" id="UP001629462">
    <property type="component" value="Unassembled WGS sequence"/>
</dbReference>
<organism evidence="2 3">
    <name type="scientific">Caballeronia jiangsuensis</name>
    <dbReference type="NCBI Taxonomy" id="1458357"/>
    <lineage>
        <taxon>Bacteria</taxon>
        <taxon>Pseudomonadati</taxon>
        <taxon>Pseudomonadota</taxon>
        <taxon>Betaproteobacteria</taxon>
        <taxon>Burkholderiales</taxon>
        <taxon>Burkholderiaceae</taxon>
        <taxon>Caballeronia</taxon>
    </lineage>
</organism>
<dbReference type="EMBL" id="JAQQDB010000050">
    <property type="protein sequence ID" value="MFM0522335.1"/>
    <property type="molecule type" value="Genomic_DNA"/>
</dbReference>
<name>A0ABW9CVZ6_9BURK</name>
<comment type="caution">
    <text evidence="2">The sequence shown here is derived from an EMBL/GenBank/DDBJ whole genome shotgun (WGS) entry which is preliminary data.</text>
</comment>
<protein>
    <submittedName>
        <fullName evidence="2">DUF3574 domain-containing protein</fullName>
    </submittedName>
</protein>
<evidence type="ECO:0000256" key="1">
    <source>
        <dbReference type="SAM" id="SignalP"/>
    </source>
</evidence>
<accession>A0ABW9CVZ6</accession>
<dbReference type="Pfam" id="PF12098">
    <property type="entry name" value="DUF3574"/>
    <property type="match status" value="1"/>
</dbReference>
<proteinExistence type="predicted"/>
<reference evidence="2 3" key="1">
    <citation type="journal article" date="2024" name="Chem. Sci.">
        <title>Discovery of megapolipeptins by genome mining of a Burkholderiales bacteria collection.</title>
        <authorList>
            <person name="Paulo B.S."/>
            <person name="Recchia M.J.J."/>
            <person name="Lee S."/>
            <person name="Fergusson C.H."/>
            <person name="Romanowski S.B."/>
            <person name="Hernandez A."/>
            <person name="Krull N."/>
            <person name="Liu D.Y."/>
            <person name="Cavanagh H."/>
            <person name="Bos A."/>
            <person name="Gray C.A."/>
            <person name="Murphy B.T."/>
            <person name="Linington R.G."/>
            <person name="Eustaquio A.S."/>
        </authorList>
    </citation>
    <scope>NUCLEOTIDE SEQUENCE [LARGE SCALE GENOMIC DNA]</scope>
    <source>
        <strain evidence="2 3">RL17-374-BIF-D</strain>
    </source>
</reference>
<keyword evidence="1" id="KW-0732">Signal</keyword>